<keyword evidence="5" id="KW-1015">Disulfide bond</keyword>
<evidence type="ECO:0000313" key="9">
    <source>
        <dbReference type="EMBL" id="OZC10206.1"/>
    </source>
</evidence>
<protein>
    <recommendedName>
        <fullName evidence="7">Alpha-mannosidase</fullName>
        <ecNumber evidence="7">3.2.1.-</ecNumber>
    </recommendedName>
</protein>
<dbReference type="AlphaFoldDB" id="A0A238BZ66"/>
<dbReference type="GO" id="GO:0006013">
    <property type="term" value="P:mannose metabolic process"/>
    <property type="evidence" value="ECO:0007669"/>
    <property type="project" value="InterPro"/>
</dbReference>
<keyword evidence="2 7" id="KW-0479">Metal-binding</keyword>
<dbReference type="Gene3D" id="3.20.110.10">
    <property type="entry name" value="Glycoside hydrolase 38, N terminal domain"/>
    <property type="match status" value="1"/>
</dbReference>
<evidence type="ECO:0000256" key="4">
    <source>
        <dbReference type="ARBA" id="ARBA00022833"/>
    </source>
</evidence>
<evidence type="ECO:0000256" key="6">
    <source>
        <dbReference type="ARBA" id="ARBA00023295"/>
    </source>
</evidence>
<keyword evidence="4 7" id="KW-0862">Zinc</keyword>
<evidence type="ECO:0000313" key="10">
    <source>
        <dbReference type="Proteomes" id="UP000242913"/>
    </source>
</evidence>
<sequence length="1050" mass="120867">MKEVSLLQLLLILISRMDLFKYSHVQSVQGDSCSWNKCNDWNREKDVLNIHLICHSHDDVGWIKTIDQYYYGSQKKKTTTGVQYILNTVMDELEKDESRRFSWCETSFLWYWLSNYKQRKRMQKLVQKGQIEFVGGGWVQNDEAVAYYVDIIDQMTLGLRTLKKYFGECGIPYMDFEALFFSRLHFLEKEIRLRNSSLEFVWNGSDDLKTNILTGAFYGDSYGPPPGFCFDHECLDEPIIDDPSSEEYNAVQRVNEFIAYVKKQASHQRTNHLMLLMGSDFQYTAANQWYTNLDKLISLIRENKTFSGKINIFYSTPSCYLMALKESHPKLPTKIDDFFPYASSNHSYWTGFFTSRPTLKGFIRQSSALLQLIRQLQSSVMQMTNHSKLEDAVALTQHHDSITGTARENVTKDYELRLSRGWDEAETTINNIFAKLVPKLGGLIPEKQIICRDINATICNSTRFLVFSLFMHCFNWSLLIMLRLFRILPIDFVVMSGRILSLLSLRSLPYFFRLYANGTIVVYNSNSHPLNTVLRIPYYSQSATVWSSNGKPLNVQINKAFYNGAQLKKSSSAPYELLIPANIPALGFTTFFLSNQTKTKVVEHAKNRSIRKPIKKEKNVKTTIMKNEAIIRIFENQNIVICLSHSLYIELTFNGIGQLISLKNRKTGGTIAFKQEFLVYKGMGYSNYKYQSSGAYIFRPNGTQAEQVSNVTTVQCIEGSLINETRQIIAPWISQVIRLYQGKNFVEFEWTIGPIPKEFKNPVTKEIITRYTVDIHSAGVFYTDSNGRQTMKRTRNYHPSFSYTNTEPISGNYYPVNNRIYIRDSQNQLTVLTDRSHGGTSLNDGQIELMLHRRLFYDDNFGVGEALDELGDTGQGLVVRGRHWIIMESPENSAKFYRPLSLELYNLPLITFAERKMTPSDHSRAFVTEFSALSRSLPLAINVLTIQMIAPTRAIIRLEHIFQGDEDEHLAQPIKVVLNGLFTAFDIISMEELNLASMKKRISKKPAQNNSFISNHNFPGISQKVNLLPMEIVTFEAEIHRVEKSQFHSQ</sequence>
<dbReference type="EC" id="3.2.1.-" evidence="7"/>
<dbReference type="SUPFAM" id="SSF88713">
    <property type="entry name" value="Glycoside hydrolase/deacetylase"/>
    <property type="match status" value="1"/>
</dbReference>
<dbReference type="FunFam" id="1.20.1270.50:FF:000002">
    <property type="entry name" value="Alpha-mannosidase"/>
    <property type="match status" value="1"/>
</dbReference>
<dbReference type="InterPro" id="IPR011330">
    <property type="entry name" value="Glyco_hydro/deAcase_b/a-brl"/>
</dbReference>
<dbReference type="Gene3D" id="2.60.40.1360">
    <property type="match status" value="1"/>
</dbReference>
<evidence type="ECO:0000256" key="1">
    <source>
        <dbReference type="ARBA" id="ARBA00009792"/>
    </source>
</evidence>
<gene>
    <name evidence="9" type="ORF">X798_02796</name>
</gene>
<dbReference type="GO" id="GO:0046872">
    <property type="term" value="F:metal ion binding"/>
    <property type="evidence" value="ECO:0007669"/>
    <property type="project" value="UniProtKB-KW"/>
</dbReference>
<dbReference type="SMART" id="SM00872">
    <property type="entry name" value="Alpha-mann_mid"/>
    <property type="match status" value="1"/>
</dbReference>
<dbReference type="InterPro" id="IPR011682">
    <property type="entry name" value="Glyco_hydro_38_C"/>
</dbReference>
<feature type="domain" description="Glycoside hydrolase family 38 central" evidence="8">
    <location>
        <begin position="347"/>
        <end position="418"/>
    </location>
</feature>
<keyword evidence="10" id="KW-1185">Reference proteome</keyword>
<dbReference type="InterPro" id="IPR013780">
    <property type="entry name" value="Glyco_hydro_b"/>
</dbReference>
<keyword evidence="3 7" id="KW-0378">Hydrolase</keyword>
<dbReference type="FunFam" id="2.70.98.30:FF:000003">
    <property type="entry name" value="Alpha-mannosidase"/>
    <property type="match status" value="1"/>
</dbReference>
<dbReference type="GO" id="GO:0005764">
    <property type="term" value="C:lysosome"/>
    <property type="evidence" value="ECO:0007669"/>
    <property type="project" value="TreeGrafter"/>
</dbReference>
<dbReference type="OrthoDB" id="2016903at2759"/>
<dbReference type="Pfam" id="PF01074">
    <property type="entry name" value="Glyco_hydro_38N"/>
    <property type="match status" value="1"/>
</dbReference>
<dbReference type="GO" id="GO:0030246">
    <property type="term" value="F:carbohydrate binding"/>
    <property type="evidence" value="ECO:0007669"/>
    <property type="project" value="InterPro"/>
</dbReference>
<dbReference type="Pfam" id="PF07748">
    <property type="entry name" value="Glyco_hydro_38C"/>
    <property type="match status" value="1"/>
</dbReference>
<dbReference type="GO" id="GO:0004559">
    <property type="term" value="F:alpha-mannosidase activity"/>
    <property type="evidence" value="ECO:0007669"/>
    <property type="project" value="InterPro"/>
</dbReference>
<dbReference type="Gene3D" id="1.20.1270.50">
    <property type="entry name" value="Glycoside hydrolase family 38, central domain"/>
    <property type="match status" value="2"/>
</dbReference>
<reference evidence="9 10" key="1">
    <citation type="submission" date="2015-12" db="EMBL/GenBank/DDBJ databases">
        <title>Draft genome of the nematode, Onchocerca flexuosa.</title>
        <authorList>
            <person name="Mitreva M."/>
        </authorList>
    </citation>
    <scope>NUCLEOTIDE SEQUENCE [LARGE SCALE GENOMIC DNA]</scope>
    <source>
        <strain evidence="9">Red Deer</strain>
    </source>
</reference>
<keyword evidence="7" id="KW-0732">Signal</keyword>
<feature type="signal peptide" evidence="7">
    <location>
        <begin position="1"/>
        <end position="19"/>
    </location>
</feature>
<dbReference type="FunFam" id="1.20.1270.50:FF:000003">
    <property type="entry name" value="Alpha-mannosidase"/>
    <property type="match status" value="1"/>
</dbReference>
<dbReference type="InterPro" id="IPR028995">
    <property type="entry name" value="Glyco_hydro_57/38_cen_sf"/>
</dbReference>
<dbReference type="Proteomes" id="UP000242913">
    <property type="component" value="Unassembled WGS sequence"/>
</dbReference>
<keyword evidence="6 7" id="KW-0326">Glycosidase</keyword>
<dbReference type="Pfam" id="PF09261">
    <property type="entry name" value="Alpha-mann_mid"/>
    <property type="match status" value="1"/>
</dbReference>
<accession>A0A238BZ66</accession>
<dbReference type="SUPFAM" id="SSF74650">
    <property type="entry name" value="Galactose mutarotase-like"/>
    <property type="match status" value="1"/>
</dbReference>
<dbReference type="PANTHER" id="PTHR11607">
    <property type="entry name" value="ALPHA-MANNOSIDASE"/>
    <property type="match status" value="1"/>
</dbReference>
<feature type="chain" id="PRO_5017854832" description="Alpha-mannosidase" evidence="7">
    <location>
        <begin position="20"/>
        <end position="1050"/>
    </location>
</feature>
<dbReference type="EMBL" id="KZ269988">
    <property type="protein sequence ID" value="OZC10206.1"/>
    <property type="molecule type" value="Genomic_DNA"/>
</dbReference>
<dbReference type="SUPFAM" id="SSF88688">
    <property type="entry name" value="Families 57/38 glycoside transferase middle domain"/>
    <property type="match status" value="1"/>
</dbReference>
<comment type="cofactor">
    <cofactor evidence="7">
        <name>Zn(2+)</name>
        <dbReference type="ChEBI" id="CHEBI:29105"/>
    </cofactor>
    <text evidence="7">Binds 1 zinc ion per subunit.</text>
</comment>
<dbReference type="Gene3D" id="2.60.40.1180">
    <property type="entry name" value="Golgi alpha-mannosidase II"/>
    <property type="match status" value="1"/>
</dbReference>
<comment type="similarity">
    <text evidence="1 7">Belongs to the glycosyl hydrolase 38 family.</text>
</comment>
<dbReference type="InterPro" id="IPR000602">
    <property type="entry name" value="Glyco_hydro_38_N"/>
</dbReference>
<proteinExistence type="inferred from homology"/>
<evidence type="ECO:0000256" key="5">
    <source>
        <dbReference type="ARBA" id="ARBA00023157"/>
    </source>
</evidence>
<evidence type="ECO:0000256" key="7">
    <source>
        <dbReference type="RuleBase" id="RU361199"/>
    </source>
</evidence>
<dbReference type="PANTHER" id="PTHR11607:SF3">
    <property type="entry name" value="LYSOSOMAL ALPHA-MANNOSIDASE"/>
    <property type="match status" value="1"/>
</dbReference>
<name>A0A238BZ66_9BILA</name>
<dbReference type="InterPro" id="IPR011013">
    <property type="entry name" value="Gal_mutarotase_sf_dom"/>
</dbReference>
<dbReference type="InterPro" id="IPR027291">
    <property type="entry name" value="Glyco_hydro_38_N_sf"/>
</dbReference>
<organism evidence="9 10">
    <name type="scientific">Onchocerca flexuosa</name>
    <dbReference type="NCBI Taxonomy" id="387005"/>
    <lineage>
        <taxon>Eukaryota</taxon>
        <taxon>Metazoa</taxon>
        <taxon>Ecdysozoa</taxon>
        <taxon>Nematoda</taxon>
        <taxon>Chromadorea</taxon>
        <taxon>Rhabditida</taxon>
        <taxon>Spirurina</taxon>
        <taxon>Spiruromorpha</taxon>
        <taxon>Filarioidea</taxon>
        <taxon>Onchocercidae</taxon>
        <taxon>Onchocerca</taxon>
    </lineage>
</organism>
<evidence type="ECO:0000256" key="2">
    <source>
        <dbReference type="ARBA" id="ARBA00022723"/>
    </source>
</evidence>
<evidence type="ECO:0000256" key="3">
    <source>
        <dbReference type="ARBA" id="ARBA00022801"/>
    </source>
</evidence>
<evidence type="ECO:0000259" key="8">
    <source>
        <dbReference type="SMART" id="SM00872"/>
    </source>
</evidence>
<dbReference type="InterPro" id="IPR015341">
    <property type="entry name" value="Glyco_hydro_38_cen"/>
</dbReference>
<dbReference type="InterPro" id="IPR037094">
    <property type="entry name" value="Glyco_hydro_38_cen_sf"/>
</dbReference>
<dbReference type="Gene3D" id="2.70.98.30">
    <property type="entry name" value="Golgi alpha-mannosidase II, domain 4"/>
    <property type="match status" value="1"/>
</dbReference>
<dbReference type="InterPro" id="IPR050843">
    <property type="entry name" value="Glycosyl_Hydrlase_38"/>
</dbReference>